<organism evidence="2 3">
    <name type="scientific">Rhipicephalus microplus</name>
    <name type="common">Cattle tick</name>
    <name type="synonym">Boophilus microplus</name>
    <dbReference type="NCBI Taxonomy" id="6941"/>
    <lineage>
        <taxon>Eukaryota</taxon>
        <taxon>Metazoa</taxon>
        <taxon>Ecdysozoa</taxon>
        <taxon>Arthropoda</taxon>
        <taxon>Chelicerata</taxon>
        <taxon>Arachnida</taxon>
        <taxon>Acari</taxon>
        <taxon>Parasitiformes</taxon>
        <taxon>Ixodida</taxon>
        <taxon>Ixodoidea</taxon>
        <taxon>Ixodidae</taxon>
        <taxon>Rhipicephalinae</taxon>
        <taxon>Rhipicephalus</taxon>
        <taxon>Boophilus</taxon>
    </lineage>
</organism>
<feature type="compositionally biased region" description="Basic and acidic residues" evidence="1">
    <location>
        <begin position="29"/>
        <end position="44"/>
    </location>
</feature>
<accession>A0A9J6E3E0</accession>
<name>A0A9J6E3E0_RHIMP</name>
<feature type="region of interest" description="Disordered" evidence="1">
    <location>
        <begin position="1"/>
        <end position="60"/>
    </location>
</feature>
<evidence type="ECO:0000256" key="1">
    <source>
        <dbReference type="SAM" id="MobiDB-lite"/>
    </source>
</evidence>
<reference evidence="2" key="2">
    <citation type="submission" date="2021-09" db="EMBL/GenBank/DDBJ databases">
        <authorList>
            <person name="Jia N."/>
            <person name="Wang J."/>
            <person name="Shi W."/>
            <person name="Du L."/>
            <person name="Sun Y."/>
            <person name="Zhan W."/>
            <person name="Jiang J."/>
            <person name="Wang Q."/>
            <person name="Zhang B."/>
            <person name="Ji P."/>
            <person name="Sakyi L.B."/>
            <person name="Cui X."/>
            <person name="Yuan T."/>
            <person name="Jiang B."/>
            <person name="Yang W."/>
            <person name="Lam T.T.-Y."/>
            <person name="Chang Q."/>
            <person name="Ding S."/>
            <person name="Wang X."/>
            <person name="Zhu J."/>
            <person name="Ruan X."/>
            <person name="Zhao L."/>
            <person name="Wei J."/>
            <person name="Que T."/>
            <person name="Du C."/>
            <person name="Cheng J."/>
            <person name="Dai P."/>
            <person name="Han X."/>
            <person name="Huang E."/>
            <person name="Gao Y."/>
            <person name="Liu J."/>
            <person name="Shao H."/>
            <person name="Ye R."/>
            <person name="Li L."/>
            <person name="Wei W."/>
            <person name="Wang X."/>
            <person name="Wang C."/>
            <person name="Huo Q."/>
            <person name="Li W."/>
            <person name="Guo W."/>
            <person name="Chen H."/>
            <person name="Chen S."/>
            <person name="Zhou L."/>
            <person name="Zhou L."/>
            <person name="Ni X."/>
            <person name="Tian J."/>
            <person name="Zhou Y."/>
            <person name="Sheng Y."/>
            <person name="Liu T."/>
            <person name="Pan Y."/>
            <person name="Xia L."/>
            <person name="Li J."/>
            <person name="Zhao F."/>
            <person name="Cao W."/>
        </authorList>
    </citation>
    <scope>NUCLEOTIDE SEQUENCE</scope>
    <source>
        <strain evidence="2">Rmic-2018</strain>
        <tissue evidence="2">Larvae</tissue>
    </source>
</reference>
<proteinExistence type="predicted"/>
<feature type="compositionally biased region" description="Basic and acidic residues" evidence="1">
    <location>
        <begin position="1"/>
        <end position="17"/>
    </location>
</feature>
<reference evidence="2" key="1">
    <citation type="journal article" date="2020" name="Cell">
        <title>Large-Scale Comparative Analyses of Tick Genomes Elucidate Their Genetic Diversity and Vector Capacities.</title>
        <authorList>
            <consortium name="Tick Genome and Microbiome Consortium (TIGMIC)"/>
            <person name="Jia N."/>
            <person name="Wang J."/>
            <person name="Shi W."/>
            <person name="Du L."/>
            <person name="Sun Y."/>
            <person name="Zhan W."/>
            <person name="Jiang J.F."/>
            <person name="Wang Q."/>
            <person name="Zhang B."/>
            <person name="Ji P."/>
            <person name="Bell-Sakyi L."/>
            <person name="Cui X.M."/>
            <person name="Yuan T.T."/>
            <person name="Jiang B.G."/>
            <person name="Yang W.F."/>
            <person name="Lam T.T."/>
            <person name="Chang Q.C."/>
            <person name="Ding S.J."/>
            <person name="Wang X.J."/>
            <person name="Zhu J.G."/>
            <person name="Ruan X.D."/>
            <person name="Zhao L."/>
            <person name="Wei J.T."/>
            <person name="Ye R.Z."/>
            <person name="Que T.C."/>
            <person name="Du C.H."/>
            <person name="Zhou Y.H."/>
            <person name="Cheng J.X."/>
            <person name="Dai P.F."/>
            <person name="Guo W.B."/>
            <person name="Han X.H."/>
            <person name="Huang E.J."/>
            <person name="Li L.F."/>
            <person name="Wei W."/>
            <person name="Gao Y.C."/>
            <person name="Liu J.Z."/>
            <person name="Shao H.Z."/>
            <person name="Wang X."/>
            <person name="Wang C.C."/>
            <person name="Yang T.C."/>
            <person name="Huo Q.B."/>
            <person name="Li W."/>
            <person name="Chen H.Y."/>
            <person name="Chen S.E."/>
            <person name="Zhou L.G."/>
            <person name="Ni X.B."/>
            <person name="Tian J.H."/>
            <person name="Sheng Y."/>
            <person name="Liu T."/>
            <person name="Pan Y.S."/>
            <person name="Xia L.Y."/>
            <person name="Li J."/>
            <person name="Zhao F."/>
            <person name="Cao W.C."/>
        </authorList>
    </citation>
    <scope>NUCLEOTIDE SEQUENCE</scope>
    <source>
        <strain evidence="2">Rmic-2018</strain>
    </source>
</reference>
<dbReference type="EMBL" id="JABSTU010000006">
    <property type="protein sequence ID" value="KAH8028852.1"/>
    <property type="molecule type" value="Genomic_DNA"/>
</dbReference>
<dbReference type="AlphaFoldDB" id="A0A9J6E3E0"/>
<sequence length="102" mass="11579">MLHLLDNRADEKLDRDGSAVQQKQVTWSEKAETCHDPREAKLPESGDNDNEDLNQSWTRRATSVGWPPVLEGTWSTFRAAYFERQDIMDTTVRRAVLGGCAT</sequence>
<dbReference type="Proteomes" id="UP000821866">
    <property type="component" value="Chromosome 4"/>
</dbReference>
<gene>
    <name evidence="2" type="ORF">HPB51_019941</name>
</gene>
<evidence type="ECO:0000313" key="2">
    <source>
        <dbReference type="EMBL" id="KAH8028852.1"/>
    </source>
</evidence>
<protein>
    <submittedName>
        <fullName evidence="2">Uncharacterized protein</fullName>
    </submittedName>
</protein>
<keyword evidence="3" id="KW-1185">Reference proteome</keyword>
<evidence type="ECO:0000313" key="3">
    <source>
        <dbReference type="Proteomes" id="UP000821866"/>
    </source>
</evidence>
<comment type="caution">
    <text evidence="2">The sequence shown here is derived from an EMBL/GenBank/DDBJ whole genome shotgun (WGS) entry which is preliminary data.</text>
</comment>